<comment type="caution">
    <text evidence="2">The sequence shown here is derived from an EMBL/GenBank/DDBJ whole genome shotgun (WGS) entry which is preliminary data.</text>
</comment>
<evidence type="ECO:0000256" key="1">
    <source>
        <dbReference type="SAM" id="Phobius"/>
    </source>
</evidence>
<keyword evidence="1" id="KW-0812">Transmembrane</keyword>
<dbReference type="RefSeq" id="WP_124585914.1">
    <property type="nucleotide sequence ID" value="NZ_QTQV01000047.1"/>
</dbReference>
<dbReference type="AlphaFoldDB" id="A0A3N8Q7W9"/>
<name>A0A3N8Q7W9_9BURK</name>
<keyword evidence="1" id="KW-1133">Transmembrane helix</keyword>
<evidence type="ECO:0000313" key="2">
    <source>
        <dbReference type="EMBL" id="RQT03169.1"/>
    </source>
</evidence>
<organism evidence="2 3">
    <name type="scientific">Burkholderia contaminans</name>
    <dbReference type="NCBI Taxonomy" id="488447"/>
    <lineage>
        <taxon>Bacteria</taxon>
        <taxon>Pseudomonadati</taxon>
        <taxon>Pseudomonadota</taxon>
        <taxon>Betaproteobacteria</taxon>
        <taxon>Burkholderiales</taxon>
        <taxon>Burkholderiaceae</taxon>
        <taxon>Burkholderia</taxon>
        <taxon>Burkholderia cepacia complex</taxon>
    </lineage>
</organism>
<reference evidence="2 3" key="1">
    <citation type="submission" date="2018-08" db="EMBL/GenBank/DDBJ databases">
        <title>Comparative analysis of Burkholderia isolates from Puerto Rico.</title>
        <authorList>
            <person name="Hall C."/>
            <person name="Sahl J."/>
            <person name="Wagner D."/>
        </authorList>
    </citation>
    <scope>NUCLEOTIDE SEQUENCE [LARGE SCALE GENOMIC DNA]</scope>
    <source>
        <strain evidence="2 3">Bp9025</strain>
    </source>
</reference>
<keyword evidence="1" id="KW-0472">Membrane</keyword>
<protein>
    <submittedName>
        <fullName evidence="2">Uncharacterized protein</fullName>
    </submittedName>
</protein>
<sequence length="105" mass="11513">MRNLLNLFRDHGVNLRGVAIMALLSLDAVLIGAGVTVLALRGVLPPLDAWAMLPLTLCAASLLSSDLWQTDEERLDRWLGLSFHGERRLACAKAYADLWADEADV</sequence>
<evidence type="ECO:0000313" key="3">
    <source>
        <dbReference type="Proteomes" id="UP000277921"/>
    </source>
</evidence>
<accession>A0A3N8Q7W9</accession>
<proteinExistence type="predicted"/>
<dbReference type="Proteomes" id="UP000277921">
    <property type="component" value="Unassembled WGS sequence"/>
</dbReference>
<gene>
    <name evidence="2" type="ORF">DF051_38465</name>
</gene>
<feature type="transmembrane region" description="Helical" evidence="1">
    <location>
        <begin position="20"/>
        <end position="43"/>
    </location>
</feature>
<dbReference type="EMBL" id="QTQV01000047">
    <property type="protein sequence ID" value="RQT03169.1"/>
    <property type="molecule type" value="Genomic_DNA"/>
</dbReference>